<sequence length="152" mass="16934">MQGTADFALCYQGGTLRLVGYSDADRSVDRDERKSISGYASILGGEAITWCSKKQQCVSLPTMESECVACTAAIQEAIWLRRFLQSLSVTGHLGEAVVLHYDSTSAIAYARDPNYYGRTKHIDTRHHFIRDIIAQGQIESMGIEYKNENKCC</sequence>
<dbReference type="OrthoDB" id="437005at2759"/>
<comment type="caution">
    <text evidence="1">The sequence shown here is derived from an EMBL/GenBank/DDBJ whole genome shotgun (WGS) entry which is preliminary data.</text>
</comment>
<protein>
    <recommendedName>
        <fullName evidence="3">Gag-pol polyprotein</fullName>
    </recommendedName>
</protein>
<name>A0A834GWN1_RHOSS</name>
<dbReference type="AlphaFoldDB" id="A0A834GWN1"/>
<evidence type="ECO:0008006" key="3">
    <source>
        <dbReference type="Google" id="ProtNLM"/>
    </source>
</evidence>
<dbReference type="PANTHER" id="PTHR11439:SF483">
    <property type="entry name" value="PEPTIDE SYNTHASE GLIP-LIKE, PUTATIVE (AFU_ORTHOLOGUE AFUA_3G12920)-RELATED"/>
    <property type="match status" value="1"/>
</dbReference>
<keyword evidence="2" id="KW-1185">Reference proteome</keyword>
<dbReference type="Proteomes" id="UP000626092">
    <property type="component" value="Unassembled WGS sequence"/>
</dbReference>
<gene>
    <name evidence="1" type="ORF">RHSIM_Rhsim05G0170700</name>
</gene>
<dbReference type="CDD" id="cd09272">
    <property type="entry name" value="RNase_HI_RT_Ty1"/>
    <property type="match status" value="1"/>
</dbReference>
<accession>A0A834GWN1</accession>
<evidence type="ECO:0000313" key="1">
    <source>
        <dbReference type="EMBL" id="KAF7143929.1"/>
    </source>
</evidence>
<reference evidence="1" key="1">
    <citation type="submission" date="2019-11" db="EMBL/GenBank/DDBJ databases">
        <authorList>
            <person name="Liu Y."/>
            <person name="Hou J."/>
            <person name="Li T.-Q."/>
            <person name="Guan C.-H."/>
            <person name="Wu X."/>
            <person name="Wu H.-Z."/>
            <person name="Ling F."/>
            <person name="Zhang R."/>
            <person name="Shi X.-G."/>
            <person name="Ren J.-P."/>
            <person name="Chen E.-F."/>
            <person name="Sun J.-M."/>
        </authorList>
    </citation>
    <scope>NUCLEOTIDE SEQUENCE</scope>
    <source>
        <strain evidence="1">Adult_tree_wgs_1</strain>
        <tissue evidence="1">Leaves</tissue>
    </source>
</reference>
<organism evidence="1 2">
    <name type="scientific">Rhododendron simsii</name>
    <name type="common">Sims's rhododendron</name>
    <dbReference type="NCBI Taxonomy" id="118357"/>
    <lineage>
        <taxon>Eukaryota</taxon>
        <taxon>Viridiplantae</taxon>
        <taxon>Streptophyta</taxon>
        <taxon>Embryophyta</taxon>
        <taxon>Tracheophyta</taxon>
        <taxon>Spermatophyta</taxon>
        <taxon>Magnoliopsida</taxon>
        <taxon>eudicotyledons</taxon>
        <taxon>Gunneridae</taxon>
        <taxon>Pentapetalae</taxon>
        <taxon>asterids</taxon>
        <taxon>Ericales</taxon>
        <taxon>Ericaceae</taxon>
        <taxon>Ericoideae</taxon>
        <taxon>Rhodoreae</taxon>
        <taxon>Rhododendron</taxon>
    </lineage>
</organism>
<dbReference type="EMBL" id="WJXA01000005">
    <property type="protein sequence ID" value="KAF7143929.1"/>
    <property type="molecule type" value="Genomic_DNA"/>
</dbReference>
<evidence type="ECO:0000313" key="2">
    <source>
        <dbReference type="Proteomes" id="UP000626092"/>
    </source>
</evidence>
<proteinExistence type="predicted"/>
<dbReference type="PANTHER" id="PTHR11439">
    <property type="entry name" value="GAG-POL-RELATED RETROTRANSPOSON"/>
    <property type="match status" value="1"/>
</dbReference>